<reference evidence="1 2" key="1">
    <citation type="journal article" date="2019" name="Sci. Rep.">
        <title>Orb-weaving spider Araneus ventricosus genome elucidates the spidroin gene catalogue.</title>
        <authorList>
            <person name="Kono N."/>
            <person name="Nakamura H."/>
            <person name="Ohtoshi R."/>
            <person name="Moran D.A.P."/>
            <person name="Shinohara A."/>
            <person name="Yoshida Y."/>
            <person name="Fujiwara M."/>
            <person name="Mori M."/>
            <person name="Tomita M."/>
            <person name="Arakawa K."/>
        </authorList>
    </citation>
    <scope>NUCLEOTIDE SEQUENCE [LARGE SCALE GENOMIC DNA]</scope>
</reference>
<accession>A0A4Y2FJ08</accession>
<protein>
    <submittedName>
        <fullName evidence="1">Uncharacterized protein</fullName>
    </submittedName>
</protein>
<evidence type="ECO:0000313" key="2">
    <source>
        <dbReference type="Proteomes" id="UP000499080"/>
    </source>
</evidence>
<dbReference type="Proteomes" id="UP000499080">
    <property type="component" value="Unassembled WGS sequence"/>
</dbReference>
<keyword evidence="2" id="KW-1185">Reference proteome</keyword>
<evidence type="ECO:0000313" key="1">
    <source>
        <dbReference type="EMBL" id="GBM41083.1"/>
    </source>
</evidence>
<dbReference type="EMBL" id="BGPR01000951">
    <property type="protein sequence ID" value="GBM41083.1"/>
    <property type="molecule type" value="Genomic_DNA"/>
</dbReference>
<dbReference type="AlphaFoldDB" id="A0A4Y2FJ08"/>
<organism evidence="1 2">
    <name type="scientific">Araneus ventricosus</name>
    <name type="common">Orbweaver spider</name>
    <name type="synonym">Epeira ventricosa</name>
    <dbReference type="NCBI Taxonomy" id="182803"/>
    <lineage>
        <taxon>Eukaryota</taxon>
        <taxon>Metazoa</taxon>
        <taxon>Ecdysozoa</taxon>
        <taxon>Arthropoda</taxon>
        <taxon>Chelicerata</taxon>
        <taxon>Arachnida</taxon>
        <taxon>Araneae</taxon>
        <taxon>Araneomorphae</taxon>
        <taxon>Entelegynae</taxon>
        <taxon>Araneoidea</taxon>
        <taxon>Araneidae</taxon>
        <taxon>Araneus</taxon>
    </lineage>
</organism>
<gene>
    <name evidence="1" type="ORF">AVEN_28856_1</name>
</gene>
<proteinExistence type="predicted"/>
<sequence>MHLPAEREQLDCRCRRGVWFDSNRSRRTKSCRFFSGQKGFVDHVRTCSSVVLRSPRTSFEPERSTLQTKPYSKALPKTSSIVDLQAMINGFYLFPRLAVGSL</sequence>
<comment type="caution">
    <text evidence="1">The sequence shown here is derived from an EMBL/GenBank/DDBJ whole genome shotgun (WGS) entry which is preliminary data.</text>
</comment>
<name>A0A4Y2FJ08_ARAVE</name>